<feature type="domain" description="Receptor L-domain" evidence="3">
    <location>
        <begin position="30"/>
        <end position="98"/>
    </location>
</feature>
<accession>A0AA36DP43</accession>
<dbReference type="Proteomes" id="UP001176961">
    <property type="component" value="Unassembled WGS sequence"/>
</dbReference>
<feature type="chain" id="PRO_5041245585" description="Receptor L-domain domain-containing protein" evidence="2">
    <location>
        <begin position="20"/>
        <end position="267"/>
    </location>
</feature>
<proteinExistence type="predicted"/>
<dbReference type="InterPro" id="IPR036941">
    <property type="entry name" value="Rcpt_L-dom_sf"/>
</dbReference>
<reference evidence="4" key="1">
    <citation type="submission" date="2023-07" db="EMBL/GenBank/DDBJ databases">
        <authorList>
            <consortium name="CYATHOMIX"/>
        </authorList>
    </citation>
    <scope>NUCLEOTIDE SEQUENCE</scope>
    <source>
        <strain evidence="4">N/A</strain>
    </source>
</reference>
<organism evidence="4 5">
    <name type="scientific">Cylicocyclus nassatus</name>
    <name type="common">Nematode worm</name>
    <dbReference type="NCBI Taxonomy" id="53992"/>
    <lineage>
        <taxon>Eukaryota</taxon>
        <taxon>Metazoa</taxon>
        <taxon>Ecdysozoa</taxon>
        <taxon>Nematoda</taxon>
        <taxon>Chromadorea</taxon>
        <taxon>Rhabditida</taxon>
        <taxon>Rhabditina</taxon>
        <taxon>Rhabditomorpha</taxon>
        <taxon>Strongyloidea</taxon>
        <taxon>Strongylidae</taxon>
        <taxon>Cylicocyclus</taxon>
    </lineage>
</organism>
<dbReference type="Gene3D" id="3.80.20.20">
    <property type="entry name" value="Receptor L-domain"/>
    <property type="match status" value="1"/>
</dbReference>
<keyword evidence="1" id="KW-1133">Transmembrane helix</keyword>
<dbReference type="Pfam" id="PF01030">
    <property type="entry name" value="Recep_L_domain"/>
    <property type="match status" value="1"/>
</dbReference>
<evidence type="ECO:0000256" key="1">
    <source>
        <dbReference type="SAM" id="Phobius"/>
    </source>
</evidence>
<name>A0AA36DP43_CYLNA</name>
<evidence type="ECO:0000256" key="2">
    <source>
        <dbReference type="SAM" id="SignalP"/>
    </source>
</evidence>
<keyword evidence="1" id="KW-0472">Membrane</keyword>
<dbReference type="AlphaFoldDB" id="A0AA36DP43"/>
<gene>
    <name evidence="4" type="ORF">CYNAS_LOCUS2127</name>
</gene>
<evidence type="ECO:0000313" key="5">
    <source>
        <dbReference type="Proteomes" id="UP001176961"/>
    </source>
</evidence>
<keyword evidence="5" id="KW-1185">Reference proteome</keyword>
<feature type="signal peptide" evidence="2">
    <location>
        <begin position="1"/>
        <end position="19"/>
    </location>
</feature>
<feature type="transmembrane region" description="Helical" evidence="1">
    <location>
        <begin position="158"/>
        <end position="183"/>
    </location>
</feature>
<sequence length="267" mass="30240">MRAVWIFGIFPIIILPVCGISPAQEDLVLSANGTETNLQKYEEIVILNGRIKLENASIERFFLPELTKIKCNSRPCISIRNNAKLKSIWLPKLEEIDTNDARAHIPMIALQGDALELTNDEIERLRYLTSNSLTIEDLKNITSVDEPTIGNIPLYADIVLLFACVALLLSYFCQLIVLAITLFSGRQYKRQESSMINEMLQVRQVSIDAKTTRYLVEDFQKKNPSKNFTEALQAVKKNISNMPSIPTRSSRMALNEVIVNKKKEKPA</sequence>
<evidence type="ECO:0000259" key="3">
    <source>
        <dbReference type="Pfam" id="PF01030"/>
    </source>
</evidence>
<evidence type="ECO:0000313" key="4">
    <source>
        <dbReference type="EMBL" id="CAJ0590144.1"/>
    </source>
</evidence>
<keyword evidence="2" id="KW-0732">Signal</keyword>
<comment type="caution">
    <text evidence="4">The sequence shown here is derived from an EMBL/GenBank/DDBJ whole genome shotgun (WGS) entry which is preliminary data.</text>
</comment>
<dbReference type="SUPFAM" id="SSF52058">
    <property type="entry name" value="L domain-like"/>
    <property type="match status" value="1"/>
</dbReference>
<protein>
    <recommendedName>
        <fullName evidence="3">Receptor L-domain domain-containing protein</fullName>
    </recommendedName>
</protein>
<dbReference type="InterPro" id="IPR000494">
    <property type="entry name" value="Rcpt_L-dom"/>
</dbReference>
<keyword evidence="1" id="KW-0812">Transmembrane</keyword>
<dbReference type="EMBL" id="CATQJL010000001">
    <property type="protein sequence ID" value="CAJ0590144.1"/>
    <property type="molecule type" value="Genomic_DNA"/>
</dbReference>